<evidence type="ECO:0008006" key="4">
    <source>
        <dbReference type="Google" id="ProtNLM"/>
    </source>
</evidence>
<sequence>MNPPTRDEGSAAVEFLAVGLLLLVPVAYLVLALGRVQAATFAVESGAGEASRLVATGTPAREAEAAVALAVTDQHLDPRTATLDVACSTDPCRTPQAEVAATVRLDVQLPLVPAFLAGAVPLHVPVQVRRVAVVDRFAA</sequence>
<keyword evidence="1" id="KW-1133">Transmembrane helix</keyword>
<name>A0A2T0R424_9ACTN</name>
<evidence type="ECO:0000256" key="1">
    <source>
        <dbReference type="SAM" id="Phobius"/>
    </source>
</evidence>
<keyword evidence="3" id="KW-1185">Reference proteome</keyword>
<proteinExistence type="predicted"/>
<keyword evidence="1" id="KW-0472">Membrane</keyword>
<dbReference type="RefSeq" id="WP_106211300.1">
    <property type="nucleotide sequence ID" value="NZ_PVZF01000006.1"/>
</dbReference>
<dbReference type="OrthoDB" id="4833104at2"/>
<dbReference type="Proteomes" id="UP000238083">
    <property type="component" value="Unassembled WGS sequence"/>
</dbReference>
<keyword evidence="1" id="KW-0812">Transmembrane</keyword>
<evidence type="ECO:0000313" key="2">
    <source>
        <dbReference type="EMBL" id="PRY14743.1"/>
    </source>
</evidence>
<reference evidence="2 3" key="1">
    <citation type="submission" date="2018-03" db="EMBL/GenBank/DDBJ databases">
        <title>Genomic Encyclopedia of Archaeal and Bacterial Type Strains, Phase II (KMG-II): from individual species to whole genera.</title>
        <authorList>
            <person name="Goeker M."/>
        </authorList>
    </citation>
    <scope>NUCLEOTIDE SEQUENCE [LARGE SCALE GENOMIC DNA]</scope>
    <source>
        <strain evidence="2 3">DSM 19711</strain>
    </source>
</reference>
<evidence type="ECO:0000313" key="3">
    <source>
        <dbReference type="Proteomes" id="UP000238083"/>
    </source>
</evidence>
<comment type="caution">
    <text evidence="2">The sequence shown here is derived from an EMBL/GenBank/DDBJ whole genome shotgun (WGS) entry which is preliminary data.</text>
</comment>
<feature type="transmembrane region" description="Helical" evidence="1">
    <location>
        <begin position="12"/>
        <end position="31"/>
    </location>
</feature>
<organism evidence="2 3">
    <name type="scientific">Kineococcus rhizosphaerae</name>
    <dbReference type="NCBI Taxonomy" id="559628"/>
    <lineage>
        <taxon>Bacteria</taxon>
        <taxon>Bacillati</taxon>
        <taxon>Actinomycetota</taxon>
        <taxon>Actinomycetes</taxon>
        <taxon>Kineosporiales</taxon>
        <taxon>Kineosporiaceae</taxon>
        <taxon>Kineococcus</taxon>
    </lineage>
</organism>
<dbReference type="AlphaFoldDB" id="A0A2T0R424"/>
<dbReference type="EMBL" id="PVZF01000006">
    <property type="protein sequence ID" value="PRY14743.1"/>
    <property type="molecule type" value="Genomic_DNA"/>
</dbReference>
<gene>
    <name evidence="2" type="ORF">CLV37_106304</name>
</gene>
<protein>
    <recommendedName>
        <fullName evidence="4">TadE-like protein</fullName>
    </recommendedName>
</protein>
<accession>A0A2T0R424</accession>